<reference evidence="2 3" key="1">
    <citation type="journal article" date="2011" name="Mol. Biol. Evol.">
        <title>Comparative genomic analysis of fruiting body formation in Myxococcales.</title>
        <authorList>
            <person name="Huntley S."/>
            <person name="Hamann N."/>
            <person name="Wegener-Feldbrugge S."/>
            <person name="Treuner-Lange A."/>
            <person name="Kube M."/>
            <person name="Reinhardt R."/>
            <person name="Klages S."/>
            <person name="Muller R."/>
            <person name="Ronning C.M."/>
            <person name="Nierman W.C."/>
            <person name="Sogaard-Andersen L."/>
        </authorList>
    </citation>
    <scope>NUCLEOTIDE SEQUENCE [LARGE SCALE GENOMIC DNA]</scope>
    <source>
        <strain evidence="2 3">DW4/3-1</strain>
    </source>
</reference>
<protein>
    <recommendedName>
        <fullName evidence="4">Lipoprotein</fullName>
    </recommendedName>
</protein>
<evidence type="ECO:0000256" key="1">
    <source>
        <dbReference type="SAM" id="SignalP"/>
    </source>
</evidence>
<dbReference type="EMBL" id="CP002271">
    <property type="protein sequence ID" value="ADO70787.1"/>
    <property type="molecule type" value="Genomic_DNA"/>
</dbReference>
<evidence type="ECO:0000313" key="3">
    <source>
        <dbReference type="Proteomes" id="UP000001351"/>
    </source>
</evidence>
<dbReference type="KEGG" id="sur:STAUR_2995"/>
<dbReference type="AlphaFoldDB" id="E3FS64"/>
<accession>E3FS64</accession>
<name>E3FS64_STIAD</name>
<dbReference type="PROSITE" id="PS51257">
    <property type="entry name" value="PROKAR_LIPOPROTEIN"/>
    <property type="match status" value="1"/>
</dbReference>
<sequence length="162" mass="17001">MRHSLHKMAPLQVCALLLIGAAGCGDNILLQTSYSVRDTTGRSYGNGTGGGGQSYDTPAPQWPVSIPVAVSAEENTAEETPIIPIRTLTLTIPDGSACGVATEPDCSLICSFELRMDGPGACAVLMKADTEKGVISQCFSYALTHTEQFSEASDKTTRLCGD</sequence>
<evidence type="ECO:0000313" key="2">
    <source>
        <dbReference type="EMBL" id="ADO70787.1"/>
    </source>
</evidence>
<evidence type="ECO:0008006" key="4">
    <source>
        <dbReference type="Google" id="ProtNLM"/>
    </source>
</evidence>
<feature type="signal peptide" evidence="1">
    <location>
        <begin position="1"/>
        <end position="24"/>
    </location>
</feature>
<keyword evidence="3" id="KW-1185">Reference proteome</keyword>
<gene>
    <name evidence="2" type="ordered locus">STAUR_2995</name>
</gene>
<organism evidence="2 3">
    <name type="scientific">Stigmatella aurantiaca (strain DW4/3-1)</name>
    <dbReference type="NCBI Taxonomy" id="378806"/>
    <lineage>
        <taxon>Bacteria</taxon>
        <taxon>Pseudomonadati</taxon>
        <taxon>Myxococcota</taxon>
        <taxon>Myxococcia</taxon>
        <taxon>Myxococcales</taxon>
        <taxon>Cystobacterineae</taxon>
        <taxon>Archangiaceae</taxon>
        <taxon>Stigmatella</taxon>
    </lineage>
</organism>
<feature type="chain" id="PRO_5003168758" description="Lipoprotein" evidence="1">
    <location>
        <begin position="25"/>
        <end position="162"/>
    </location>
</feature>
<dbReference type="RefSeq" id="WP_013375530.1">
    <property type="nucleotide sequence ID" value="NC_014623.1"/>
</dbReference>
<proteinExistence type="predicted"/>
<dbReference type="Proteomes" id="UP000001351">
    <property type="component" value="Chromosome"/>
</dbReference>
<dbReference type="HOGENOM" id="CLU_1634375_0_0_7"/>
<keyword evidence="1" id="KW-0732">Signal</keyword>